<feature type="compositionally biased region" description="Pro residues" evidence="1">
    <location>
        <begin position="410"/>
        <end position="436"/>
    </location>
</feature>
<feature type="compositionally biased region" description="Basic and acidic residues" evidence="1">
    <location>
        <begin position="492"/>
        <end position="503"/>
    </location>
</feature>
<feature type="compositionally biased region" description="Low complexity" evidence="1">
    <location>
        <begin position="763"/>
        <end position="776"/>
    </location>
</feature>
<feature type="region of interest" description="Disordered" evidence="1">
    <location>
        <begin position="391"/>
        <end position="503"/>
    </location>
</feature>
<gene>
    <name evidence="2" type="ORF">R3P38DRAFT_3173224</name>
</gene>
<feature type="compositionally biased region" description="Basic and acidic residues" evidence="1">
    <location>
        <begin position="695"/>
        <end position="717"/>
    </location>
</feature>
<protein>
    <submittedName>
        <fullName evidence="2">Uncharacterized protein</fullName>
    </submittedName>
</protein>
<evidence type="ECO:0000313" key="3">
    <source>
        <dbReference type="Proteomes" id="UP001362999"/>
    </source>
</evidence>
<dbReference type="Proteomes" id="UP001362999">
    <property type="component" value="Unassembled WGS sequence"/>
</dbReference>
<evidence type="ECO:0000256" key="1">
    <source>
        <dbReference type="SAM" id="MobiDB-lite"/>
    </source>
</evidence>
<feature type="compositionally biased region" description="Pro residues" evidence="1">
    <location>
        <begin position="444"/>
        <end position="459"/>
    </location>
</feature>
<keyword evidence="3" id="KW-1185">Reference proteome</keyword>
<feature type="region of interest" description="Disordered" evidence="1">
    <location>
        <begin position="688"/>
        <end position="793"/>
    </location>
</feature>
<evidence type="ECO:0000313" key="2">
    <source>
        <dbReference type="EMBL" id="KAK7050158.1"/>
    </source>
</evidence>
<feature type="compositionally biased region" description="Basic residues" evidence="1">
    <location>
        <begin position="59"/>
        <end position="74"/>
    </location>
</feature>
<dbReference type="AlphaFoldDB" id="A0AAW0DE13"/>
<dbReference type="PANTHER" id="PTHR24216">
    <property type="entry name" value="PAXILLIN-RELATED"/>
    <property type="match status" value="1"/>
</dbReference>
<comment type="caution">
    <text evidence="2">The sequence shown here is derived from an EMBL/GenBank/DDBJ whole genome shotgun (WGS) entry which is preliminary data.</text>
</comment>
<feature type="compositionally biased region" description="Acidic residues" evidence="1">
    <location>
        <begin position="473"/>
        <end position="491"/>
    </location>
</feature>
<feature type="region of interest" description="Disordered" evidence="1">
    <location>
        <begin position="1"/>
        <end position="85"/>
    </location>
</feature>
<organism evidence="2 3">
    <name type="scientific">Favolaschia claudopus</name>
    <dbReference type="NCBI Taxonomy" id="2862362"/>
    <lineage>
        <taxon>Eukaryota</taxon>
        <taxon>Fungi</taxon>
        <taxon>Dikarya</taxon>
        <taxon>Basidiomycota</taxon>
        <taxon>Agaricomycotina</taxon>
        <taxon>Agaricomycetes</taxon>
        <taxon>Agaricomycetidae</taxon>
        <taxon>Agaricales</taxon>
        <taxon>Marasmiineae</taxon>
        <taxon>Mycenaceae</taxon>
        <taxon>Favolaschia</taxon>
    </lineage>
</organism>
<name>A0AAW0DE13_9AGAR</name>
<accession>A0AAW0DE13</accession>
<feature type="compositionally biased region" description="Pro residues" evidence="1">
    <location>
        <begin position="10"/>
        <end position="19"/>
    </location>
</feature>
<dbReference type="EMBL" id="JAWWNJ010000008">
    <property type="protein sequence ID" value="KAK7050158.1"/>
    <property type="molecule type" value="Genomic_DNA"/>
</dbReference>
<feature type="compositionally biased region" description="Low complexity" evidence="1">
    <location>
        <begin position="393"/>
        <end position="409"/>
    </location>
</feature>
<sequence>MSDTVNVAPPDGPANPVPPDGSDDGPANPVSPDGSDDDDPPPSSHEDQPSGPQIVRLEKIKRKRHRRGDKKAKPGKPPWVHGTKKTFLAKRRDEWLRESEAGRAGSFYTKMAKLYVKKYGCDLKDDEDLAVDVEDPPDEAANEVVHDIPADEATKQSDCVKKMRGRIGQWYRGEYGNIAKSEKQAFKEIFTGVLDGSPAKPHRGRLIHFYSRKYYETRVKHQVEERLEALERVAARTGEAKPKHIDVISKVTAESWEAESPAFKHECEVAFAKEHEQAVKAWKAALPDSPTRTPEEMAASLDNAAFYLQPFVDAIHERFGMCATVLLAGPIGRHGGKIGVQSVHAGVTRGLAPVNWPTFDWRGFQDVETSMVGFAKEVYTQAECDARACQDETPAPAVRSAPPAATTGMAPPPVPAMDPPPPAGTPAEPPVSPAVPPRSSTPSSDPPHSPAPAVPPQDTMPPMGDKPEQDRTPDDDDDERTPSDDERDAEEVEARHREEEDDKWLGREDRVEWTTDLVSANRSFAGGRGWEDDWILCVKKFFDFEAAWGFQDGENIPPVRTNRPVEIGGWVNRGRVWGLPPSVGMMMGRRSSVGQAASLWVPRWWVWWRMMQPTEREEAEDGSLTRPEVADWSTMAKMYGKNGLVLVMASLYWWGCAAHRFDGDDREEWLAGVRDVTWVLERLLESGEISGNRTEPPEGEHNDEEKGEESDKGEEGSNKPNKRKRGAGVELETEGEEGGRKKKARKKRDTVAPRRTPRLRGEAAASTARATRSSTSKGDGKRPQPKATYRGRR</sequence>
<proteinExistence type="predicted"/>
<reference evidence="2 3" key="1">
    <citation type="journal article" date="2024" name="J Genomics">
        <title>Draft genome sequencing and assembly of Favolaschia claudopus CIRM-BRFM 2984 isolated from oak limbs.</title>
        <authorList>
            <person name="Navarro D."/>
            <person name="Drula E."/>
            <person name="Chaduli D."/>
            <person name="Cazenave R."/>
            <person name="Ahrendt S."/>
            <person name="Wang J."/>
            <person name="Lipzen A."/>
            <person name="Daum C."/>
            <person name="Barry K."/>
            <person name="Grigoriev I.V."/>
            <person name="Favel A."/>
            <person name="Rosso M.N."/>
            <person name="Martin F."/>
        </authorList>
    </citation>
    <scope>NUCLEOTIDE SEQUENCE [LARGE SCALE GENOMIC DNA]</scope>
    <source>
        <strain evidence="2 3">CIRM-BRFM 2984</strain>
    </source>
</reference>